<evidence type="ECO:0000313" key="3">
    <source>
        <dbReference type="Proteomes" id="UP000829364"/>
    </source>
</evidence>
<keyword evidence="3" id="KW-1185">Reference proteome</keyword>
<dbReference type="EMBL" id="CP086357">
    <property type="protein sequence ID" value="UNI19333.1"/>
    <property type="molecule type" value="Genomic_DNA"/>
</dbReference>
<proteinExistence type="predicted"/>
<dbReference type="AlphaFoldDB" id="A0A9Q8QGN6"/>
<gene>
    <name evidence="2" type="ORF">JDV02_005523</name>
</gene>
<evidence type="ECO:0000256" key="1">
    <source>
        <dbReference type="SAM" id="MobiDB-lite"/>
    </source>
</evidence>
<sequence>MCKPYRSIHPLCRHPLARGWHHWAVEPCRVALFTGRECWIPVDLPLAMIEDRVWGGGEDDDDGGGGGSGKLCKWCAKKGKDDDAHEVTKSAKKTSSAS</sequence>
<evidence type="ECO:0000313" key="2">
    <source>
        <dbReference type="EMBL" id="UNI19333.1"/>
    </source>
</evidence>
<reference evidence="2" key="1">
    <citation type="submission" date="2021-11" db="EMBL/GenBank/DDBJ databases">
        <title>Purpureocillium_takamizusanense_genome.</title>
        <authorList>
            <person name="Nguyen N.-H."/>
        </authorList>
    </citation>
    <scope>NUCLEOTIDE SEQUENCE</scope>
    <source>
        <strain evidence="2">PT3</strain>
    </source>
</reference>
<feature type="region of interest" description="Disordered" evidence="1">
    <location>
        <begin position="79"/>
        <end position="98"/>
    </location>
</feature>
<feature type="compositionally biased region" description="Basic and acidic residues" evidence="1">
    <location>
        <begin position="79"/>
        <end position="89"/>
    </location>
</feature>
<dbReference type="Proteomes" id="UP000829364">
    <property type="component" value="Chromosome 4"/>
</dbReference>
<dbReference type="RefSeq" id="XP_047842814.1">
    <property type="nucleotide sequence ID" value="XM_047986831.1"/>
</dbReference>
<organism evidence="2 3">
    <name type="scientific">Purpureocillium takamizusanense</name>
    <dbReference type="NCBI Taxonomy" id="2060973"/>
    <lineage>
        <taxon>Eukaryota</taxon>
        <taxon>Fungi</taxon>
        <taxon>Dikarya</taxon>
        <taxon>Ascomycota</taxon>
        <taxon>Pezizomycotina</taxon>
        <taxon>Sordariomycetes</taxon>
        <taxon>Hypocreomycetidae</taxon>
        <taxon>Hypocreales</taxon>
        <taxon>Ophiocordycipitaceae</taxon>
        <taxon>Purpureocillium</taxon>
    </lineage>
</organism>
<accession>A0A9Q8QGN6</accession>
<dbReference type="OrthoDB" id="4985941at2759"/>
<dbReference type="KEGG" id="ptkz:JDV02_005523"/>
<name>A0A9Q8QGN6_9HYPO</name>
<protein>
    <submittedName>
        <fullName evidence="2">Uncharacterized protein</fullName>
    </submittedName>
</protein>
<dbReference type="GeneID" id="72067472"/>